<gene>
    <name evidence="4" type="ORF">M011DRAFT_464981</name>
</gene>
<feature type="domain" description="DUF3533" evidence="3">
    <location>
        <begin position="48"/>
        <end position="408"/>
    </location>
</feature>
<feature type="transmembrane region" description="Helical" evidence="2">
    <location>
        <begin position="341"/>
        <end position="358"/>
    </location>
</feature>
<proteinExistence type="predicted"/>
<dbReference type="GO" id="GO:0016020">
    <property type="term" value="C:membrane"/>
    <property type="evidence" value="ECO:0007669"/>
    <property type="project" value="TreeGrafter"/>
</dbReference>
<dbReference type="OrthoDB" id="2140105at2759"/>
<feature type="transmembrane region" description="Helical" evidence="2">
    <location>
        <begin position="312"/>
        <end position="329"/>
    </location>
</feature>
<keyword evidence="2" id="KW-0812">Transmembrane</keyword>
<dbReference type="PANTHER" id="PTHR34814">
    <property type="entry name" value="NITROSOGUANIDINE RESISTANCE PROTEIN SNG1"/>
    <property type="match status" value="1"/>
</dbReference>
<dbReference type="PANTHER" id="PTHR34814:SF2">
    <property type="entry name" value="DUF3533 DOMAIN-CONTAINING PROTEIN"/>
    <property type="match status" value="1"/>
</dbReference>
<evidence type="ECO:0000313" key="4">
    <source>
        <dbReference type="EMBL" id="KAF2750204.1"/>
    </source>
</evidence>
<dbReference type="AlphaFoldDB" id="A0A6A6VKF6"/>
<evidence type="ECO:0000256" key="1">
    <source>
        <dbReference type="SAM" id="MobiDB-lite"/>
    </source>
</evidence>
<feature type="compositionally biased region" description="Basic and acidic residues" evidence="1">
    <location>
        <begin position="436"/>
        <end position="450"/>
    </location>
</feature>
<evidence type="ECO:0000259" key="3">
    <source>
        <dbReference type="Pfam" id="PF12051"/>
    </source>
</evidence>
<protein>
    <recommendedName>
        <fullName evidence="3">DUF3533 domain-containing protein</fullName>
    </recommendedName>
</protein>
<dbReference type="Pfam" id="PF12051">
    <property type="entry name" value="DUF3533"/>
    <property type="match status" value="1"/>
</dbReference>
<dbReference type="InterPro" id="IPR022703">
    <property type="entry name" value="DUF3533"/>
</dbReference>
<dbReference type="EMBL" id="MU006564">
    <property type="protein sequence ID" value="KAF2750204.1"/>
    <property type="molecule type" value="Genomic_DNA"/>
</dbReference>
<dbReference type="Proteomes" id="UP000799440">
    <property type="component" value="Unassembled WGS sequence"/>
</dbReference>
<keyword evidence="2" id="KW-0472">Membrane</keyword>
<reference evidence="4" key="1">
    <citation type="journal article" date="2020" name="Stud. Mycol.">
        <title>101 Dothideomycetes genomes: a test case for predicting lifestyles and emergence of pathogens.</title>
        <authorList>
            <person name="Haridas S."/>
            <person name="Albert R."/>
            <person name="Binder M."/>
            <person name="Bloem J."/>
            <person name="Labutti K."/>
            <person name="Salamov A."/>
            <person name="Andreopoulos B."/>
            <person name="Baker S."/>
            <person name="Barry K."/>
            <person name="Bills G."/>
            <person name="Bluhm B."/>
            <person name="Cannon C."/>
            <person name="Castanera R."/>
            <person name="Culley D."/>
            <person name="Daum C."/>
            <person name="Ezra D."/>
            <person name="Gonzalez J."/>
            <person name="Henrissat B."/>
            <person name="Kuo A."/>
            <person name="Liang C."/>
            <person name="Lipzen A."/>
            <person name="Lutzoni F."/>
            <person name="Magnuson J."/>
            <person name="Mondo S."/>
            <person name="Nolan M."/>
            <person name="Ohm R."/>
            <person name="Pangilinan J."/>
            <person name="Park H.-J."/>
            <person name="Ramirez L."/>
            <person name="Alfaro M."/>
            <person name="Sun H."/>
            <person name="Tritt A."/>
            <person name="Yoshinaga Y."/>
            <person name="Zwiers L.-H."/>
            <person name="Turgeon B."/>
            <person name="Goodwin S."/>
            <person name="Spatafora J."/>
            <person name="Crous P."/>
            <person name="Grigoriev I."/>
        </authorList>
    </citation>
    <scope>NUCLEOTIDE SEQUENCE</scope>
    <source>
        <strain evidence="4">CBS 119925</strain>
    </source>
</reference>
<evidence type="ECO:0000256" key="2">
    <source>
        <dbReference type="SAM" id="Phobius"/>
    </source>
</evidence>
<keyword evidence="5" id="KW-1185">Reference proteome</keyword>
<feature type="transmembrane region" description="Helical" evidence="2">
    <location>
        <begin position="370"/>
        <end position="389"/>
    </location>
</feature>
<organism evidence="4 5">
    <name type="scientific">Sporormia fimetaria CBS 119925</name>
    <dbReference type="NCBI Taxonomy" id="1340428"/>
    <lineage>
        <taxon>Eukaryota</taxon>
        <taxon>Fungi</taxon>
        <taxon>Dikarya</taxon>
        <taxon>Ascomycota</taxon>
        <taxon>Pezizomycotina</taxon>
        <taxon>Dothideomycetes</taxon>
        <taxon>Pleosporomycetidae</taxon>
        <taxon>Pleosporales</taxon>
        <taxon>Sporormiaceae</taxon>
        <taxon>Sporormia</taxon>
    </lineage>
</organism>
<feature type="transmembrane region" description="Helical" evidence="2">
    <location>
        <begin position="277"/>
        <end position="300"/>
    </location>
</feature>
<accession>A0A6A6VKF6</accession>
<name>A0A6A6VKF6_9PLEO</name>
<feature type="transmembrane region" description="Helical" evidence="2">
    <location>
        <begin position="236"/>
        <end position="257"/>
    </location>
</feature>
<sequence>MVKVSFSSFRDLHRKQTLDSRNRTSFFSNDFRPSRNFFIKKTSFGSLLYMIWFLLSGTYLYGSLYRAPERYHNLRVLAVDYDGGVIGESLKVAYRQLEGPSFFHLDFQSPEEYPTEEDMYHAVWEGRFWGAISATRGASDRLSTALQNSNAASSYRPQDALHYVWNQQYYPAYAASVIQAGMEKLIIETQNAYAQLNGTSAFQLTDSSSRACILALLHPISGTSRDVKYAGNGTSVLLNTIATIIPVLSQFFFLLVLNGVTVVTKLYPHCTPNSSYLIRRLFGLLYAFGSALAQTGYTWYYSEAWSVNGAQFMLTWMTFWLLMLAHQVFLETFSSLADVRAMPFVVLLWLFMNISSTLSPLEIQPAFFKWSICLPGHNAHSLLVTIFTGGADNEVYRALPILFAWLVAGLLTTYAAHLKVCHDAFMNVRSEELKPRFGKDEEEGREKEDVPMSQETTMSRSEVDLTRRARREAEEENEELRRFTREEANVSDV</sequence>
<dbReference type="InterPro" id="IPR053001">
    <property type="entry name" value="MNNG_permease-like"/>
</dbReference>
<feature type="transmembrane region" description="Helical" evidence="2">
    <location>
        <begin position="395"/>
        <end position="416"/>
    </location>
</feature>
<feature type="transmembrane region" description="Helical" evidence="2">
    <location>
        <begin position="47"/>
        <end position="65"/>
    </location>
</feature>
<evidence type="ECO:0000313" key="5">
    <source>
        <dbReference type="Proteomes" id="UP000799440"/>
    </source>
</evidence>
<feature type="region of interest" description="Disordered" evidence="1">
    <location>
        <begin position="436"/>
        <end position="493"/>
    </location>
</feature>
<keyword evidence="2" id="KW-1133">Transmembrane helix</keyword>
<feature type="compositionally biased region" description="Basic and acidic residues" evidence="1">
    <location>
        <begin position="461"/>
        <end position="493"/>
    </location>
</feature>